<evidence type="ECO:0000313" key="2">
    <source>
        <dbReference type="EMBL" id="QJA75304.1"/>
    </source>
</evidence>
<reference evidence="2" key="1">
    <citation type="submission" date="2020-03" db="EMBL/GenBank/DDBJ databases">
        <title>The deep terrestrial virosphere.</title>
        <authorList>
            <person name="Holmfeldt K."/>
            <person name="Nilsson E."/>
            <person name="Simone D."/>
            <person name="Lopez-Fernandez M."/>
            <person name="Wu X."/>
            <person name="de Brujin I."/>
            <person name="Lundin D."/>
            <person name="Andersson A."/>
            <person name="Bertilsson S."/>
            <person name="Dopson M."/>
        </authorList>
    </citation>
    <scope>NUCLEOTIDE SEQUENCE</scope>
    <source>
        <strain evidence="2">MM415A01822</strain>
        <strain evidence="1">MM415B00904</strain>
    </source>
</reference>
<dbReference type="AlphaFoldDB" id="A0A6M3JZH5"/>
<sequence length="270" mass="31432">MKIARVFPTKTNMIPVDQDAYTTPPLLNTPFYDEVHISCQFTWDIQKAKDLAVQWRKFGKVVKLGGVALEGESDQPFIPGMYLRKGITITTRGCPNNCGFCMVRKGGMIEFDDFPEGNIIQDNNILACSDRHWRLVMSMLKKQKEIEFKGGLDKFRLTTSRAHDLGWLRIKTLWLACDQPGGIEPLRKAVNLLLRAGFTRSHLYCYVLIGDNARENIYRLKEVYRMGCMPFAQLFRNPEDSIKYPRSWKRFQRRWSRSAIVRKRNKSRVE</sequence>
<gene>
    <name evidence="2" type="ORF">MM415A01822_0013</name>
    <name evidence="1" type="ORF">MM415B00904_0014</name>
</gene>
<organism evidence="2">
    <name type="scientific">viral metagenome</name>
    <dbReference type="NCBI Taxonomy" id="1070528"/>
    <lineage>
        <taxon>unclassified sequences</taxon>
        <taxon>metagenomes</taxon>
        <taxon>organismal metagenomes</taxon>
    </lineage>
</organism>
<accession>A0A6M3JZH5</accession>
<dbReference type="EMBL" id="MT142154">
    <property type="protein sequence ID" value="QJA75304.1"/>
    <property type="molecule type" value="Genomic_DNA"/>
</dbReference>
<evidence type="ECO:0000313" key="1">
    <source>
        <dbReference type="EMBL" id="QJA61646.1"/>
    </source>
</evidence>
<name>A0A6M3JZH5_9ZZZZ</name>
<dbReference type="EMBL" id="MT141448">
    <property type="protein sequence ID" value="QJA61646.1"/>
    <property type="molecule type" value="Genomic_DNA"/>
</dbReference>
<proteinExistence type="predicted"/>
<protein>
    <submittedName>
        <fullName evidence="2">Putative radical SAM superfamily protein</fullName>
    </submittedName>
</protein>